<evidence type="ECO:0008006" key="3">
    <source>
        <dbReference type="Google" id="ProtNLM"/>
    </source>
</evidence>
<dbReference type="Proteomes" id="UP000735302">
    <property type="component" value="Unassembled WGS sequence"/>
</dbReference>
<comment type="caution">
    <text evidence="1">The sequence shown here is derived from an EMBL/GenBank/DDBJ whole genome shotgun (WGS) entry which is preliminary data.</text>
</comment>
<keyword evidence="2" id="KW-1185">Reference proteome</keyword>
<reference evidence="1 2" key="1">
    <citation type="journal article" date="2021" name="Elife">
        <title>Chloroplast acquisition without the gene transfer in kleptoplastic sea slugs, Plakobranchus ocellatus.</title>
        <authorList>
            <person name="Maeda T."/>
            <person name="Takahashi S."/>
            <person name="Yoshida T."/>
            <person name="Shimamura S."/>
            <person name="Takaki Y."/>
            <person name="Nagai Y."/>
            <person name="Toyoda A."/>
            <person name="Suzuki Y."/>
            <person name="Arimoto A."/>
            <person name="Ishii H."/>
            <person name="Satoh N."/>
            <person name="Nishiyama T."/>
            <person name="Hasebe M."/>
            <person name="Maruyama T."/>
            <person name="Minagawa J."/>
            <person name="Obokata J."/>
            <person name="Shigenobu S."/>
        </authorList>
    </citation>
    <scope>NUCLEOTIDE SEQUENCE [LARGE SCALE GENOMIC DNA]</scope>
</reference>
<proteinExistence type="predicted"/>
<evidence type="ECO:0000313" key="1">
    <source>
        <dbReference type="EMBL" id="GFO00041.1"/>
    </source>
</evidence>
<accession>A0AAV3ZLP5</accession>
<name>A0AAV3ZLP5_9GAST</name>
<evidence type="ECO:0000313" key="2">
    <source>
        <dbReference type="Proteomes" id="UP000735302"/>
    </source>
</evidence>
<gene>
    <name evidence="1" type="ORF">PoB_002654600</name>
</gene>
<organism evidence="1 2">
    <name type="scientific">Plakobranchus ocellatus</name>
    <dbReference type="NCBI Taxonomy" id="259542"/>
    <lineage>
        <taxon>Eukaryota</taxon>
        <taxon>Metazoa</taxon>
        <taxon>Spiralia</taxon>
        <taxon>Lophotrochozoa</taxon>
        <taxon>Mollusca</taxon>
        <taxon>Gastropoda</taxon>
        <taxon>Heterobranchia</taxon>
        <taxon>Euthyneura</taxon>
        <taxon>Panpulmonata</taxon>
        <taxon>Sacoglossa</taxon>
        <taxon>Placobranchoidea</taxon>
        <taxon>Plakobranchidae</taxon>
        <taxon>Plakobranchus</taxon>
    </lineage>
</organism>
<dbReference type="AlphaFoldDB" id="A0AAV3ZLP5"/>
<protein>
    <recommendedName>
        <fullName evidence="3">AIG1-type G domain-containing protein</fullName>
    </recommendedName>
</protein>
<dbReference type="EMBL" id="BLXT01003027">
    <property type="protein sequence ID" value="GFO00041.1"/>
    <property type="molecule type" value="Genomic_DNA"/>
</dbReference>
<sequence length="124" mass="14563">MELFWNSVKLRKEIKKKLLQEVNGRVLLIYNFGSEDIKKSQRKELLEMIDDKMIVGRRYSHAKFQKALEERIKLIAQGKISAIALQVQDEISLISQEKECISKEDKETDGKIKAFRQLEARIQK</sequence>